<evidence type="ECO:0000313" key="2">
    <source>
        <dbReference type="Proteomes" id="UP000070458"/>
    </source>
</evidence>
<reference evidence="1 2" key="1">
    <citation type="submission" date="2016-01" db="EMBL/GenBank/DDBJ databases">
        <title>Highly variable Streptococcus oralis are common among viridans streptococci isolated from primates.</title>
        <authorList>
            <person name="Denapaite D."/>
            <person name="Rieger M."/>
            <person name="Koendgen S."/>
            <person name="Brueckner R."/>
            <person name="Ochigava I."/>
            <person name="Kappeler P."/>
            <person name="Maetz-Rensing K."/>
            <person name="Leendertz F."/>
            <person name="Hakenbeck R."/>
        </authorList>
    </citation>
    <scope>NUCLEOTIDE SEQUENCE [LARGE SCALE GENOMIC DNA]</scope>
    <source>
        <strain evidence="1 2">DD26</strain>
    </source>
</reference>
<dbReference type="PATRIC" id="fig|28037.233.peg.1116"/>
<evidence type="ECO:0000313" key="1">
    <source>
        <dbReference type="EMBL" id="KXT93139.1"/>
    </source>
</evidence>
<organism evidence="1 2">
    <name type="scientific">Streptococcus mitis</name>
    <dbReference type="NCBI Taxonomy" id="28037"/>
    <lineage>
        <taxon>Bacteria</taxon>
        <taxon>Bacillati</taxon>
        <taxon>Bacillota</taxon>
        <taxon>Bacilli</taxon>
        <taxon>Lactobacillales</taxon>
        <taxon>Streptococcaceae</taxon>
        <taxon>Streptococcus</taxon>
        <taxon>Streptococcus mitis group</taxon>
    </lineage>
</organism>
<proteinExistence type="predicted"/>
<sequence length="116" mass="13689">MNLKMIKYTNIKDIVEYGLDTISDKEKITMNLKDFLYIRRVLEEYMRYLHNPDHYPDIESIQNFLGDASSGGGFECLSTAIYKKVYKVDLPAEIEKMIDDGLFEHPLYPSYYKKDE</sequence>
<name>A0A139PS82_STRMT</name>
<comment type="caution">
    <text evidence="1">The sequence shown here is derived from an EMBL/GenBank/DDBJ whole genome shotgun (WGS) entry which is preliminary data.</text>
</comment>
<dbReference type="EMBL" id="LQOD01000205">
    <property type="protein sequence ID" value="KXT93139.1"/>
    <property type="molecule type" value="Genomic_DNA"/>
</dbReference>
<dbReference type="Proteomes" id="UP000070458">
    <property type="component" value="Unassembled WGS sequence"/>
</dbReference>
<gene>
    <name evidence="1" type="ORF">SMIDD26_00973</name>
</gene>
<dbReference type="AlphaFoldDB" id="A0A139PS82"/>
<accession>A0A139PS82</accession>
<protein>
    <submittedName>
        <fullName evidence="1">Uncharacterized protein</fullName>
    </submittedName>
</protein>